<dbReference type="RefSeq" id="WP_122165256.1">
    <property type="nucleotide sequence ID" value="NZ_JAMOIB010000002.1"/>
</dbReference>
<dbReference type="SUPFAM" id="SSF50156">
    <property type="entry name" value="PDZ domain-like"/>
    <property type="match status" value="2"/>
</dbReference>
<dbReference type="GO" id="GO:0004222">
    <property type="term" value="F:metalloendopeptidase activity"/>
    <property type="evidence" value="ECO:0007669"/>
    <property type="project" value="InterPro"/>
</dbReference>
<dbReference type="Gene3D" id="2.30.42.10">
    <property type="match status" value="2"/>
</dbReference>
<keyword evidence="6 11" id="KW-0378">Hydrolase</keyword>
<feature type="transmembrane region" description="Helical" evidence="11">
    <location>
        <begin position="423"/>
        <end position="444"/>
    </location>
</feature>
<dbReference type="GO" id="GO:0006508">
    <property type="term" value="P:proteolysis"/>
    <property type="evidence" value="ECO:0007669"/>
    <property type="project" value="UniProtKB-KW"/>
</dbReference>
<evidence type="ECO:0000256" key="8">
    <source>
        <dbReference type="ARBA" id="ARBA00022989"/>
    </source>
</evidence>
<feature type="transmembrane region" description="Helical" evidence="11">
    <location>
        <begin position="97"/>
        <end position="119"/>
    </location>
</feature>
<dbReference type="InterPro" id="IPR008915">
    <property type="entry name" value="Peptidase_M50"/>
</dbReference>
<evidence type="ECO:0000259" key="12">
    <source>
        <dbReference type="PROSITE" id="PS50106"/>
    </source>
</evidence>
<comment type="similarity">
    <text evidence="3 11">Belongs to the peptidase M50B family.</text>
</comment>
<keyword evidence="8 11" id="KW-1133">Transmembrane helix</keyword>
<evidence type="ECO:0000256" key="2">
    <source>
        <dbReference type="ARBA" id="ARBA00004141"/>
    </source>
</evidence>
<dbReference type="EMBL" id="RFFM01000002">
    <property type="protein sequence ID" value="RMH90065.1"/>
    <property type="molecule type" value="Genomic_DNA"/>
</dbReference>
<evidence type="ECO:0000313" key="13">
    <source>
        <dbReference type="EMBL" id="RMH90065.1"/>
    </source>
</evidence>
<evidence type="ECO:0000256" key="11">
    <source>
        <dbReference type="RuleBase" id="RU362031"/>
    </source>
</evidence>
<dbReference type="InterPro" id="IPR041489">
    <property type="entry name" value="PDZ_6"/>
</dbReference>
<organism evidence="13 14">
    <name type="scientific">Stutzerimonas zhaodongensis</name>
    <dbReference type="NCBI Taxonomy" id="1176257"/>
    <lineage>
        <taxon>Bacteria</taxon>
        <taxon>Pseudomonadati</taxon>
        <taxon>Pseudomonadota</taxon>
        <taxon>Gammaproteobacteria</taxon>
        <taxon>Pseudomonadales</taxon>
        <taxon>Pseudomonadaceae</taxon>
        <taxon>Stutzerimonas</taxon>
    </lineage>
</organism>
<dbReference type="PANTHER" id="PTHR42837:SF2">
    <property type="entry name" value="MEMBRANE METALLOPROTEASE ARASP2, CHLOROPLASTIC-RELATED"/>
    <property type="match status" value="1"/>
</dbReference>
<evidence type="ECO:0000256" key="5">
    <source>
        <dbReference type="ARBA" id="ARBA00022692"/>
    </source>
</evidence>
<dbReference type="InterPro" id="IPR001478">
    <property type="entry name" value="PDZ"/>
</dbReference>
<dbReference type="InterPro" id="IPR004387">
    <property type="entry name" value="Pept_M50_Zn"/>
</dbReference>
<dbReference type="SMART" id="SM00228">
    <property type="entry name" value="PDZ"/>
    <property type="match status" value="2"/>
</dbReference>
<comment type="subcellular location">
    <subcellularLocation>
        <location evidence="2">Membrane</location>
        <topology evidence="2">Multi-pass membrane protein</topology>
    </subcellularLocation>
</comment>
<name>A0A3M2HNZ9_9GAMM</name>
<evidence type="ECO:0000256" key="9">
    <source>
        <dbReference type="ARBA" id="ARBA00023049"/>
    </source>
</evidence>
<keyword evidence="9 11" id="KW-0482">Metalloprotease</keyword>
<dbReference type="CDD" id="cd23082">
    <property type="entry name" value="cpPDZ1_EcRseP-like"/>
    <property type="match status" value="1"/>
</dbReference>
<keyword evidence="11" id="KW-0479">Metal-binding</keyword>
<keyword evidence="5 11" id="KW-0812">Transmembrane</keyword>
<dbReference type="GO" id="GO:0016020">
    <property type="term" value="C:membrane"/>
    <property type="evidence" value="ECO:0007669"/>
    <property type="project" value="UniProtKB-SubCell"/>
</dbReference>
<dbReference type="InterPro" id="IPR036034">
    <property type="entry name" value="PDZ_sf"/>
</dbReference>
<feature type="domain" description="PDZ" evidence="12">
    <location>
        <begin position="225"/>
        <end position="254"/>
    </location>
</feature>
<accession>A0A3M2HNZ9</accession>
<evidence type="ECO:0000256" key="3">
    <source>
        <dbReference type="ARBA" id="ARBA00007931"/>
    </source>
</evidence>
<evidence type="ECO:0000256" key="4">
    <source>
        <dbReference type="ARBA" id="ARBA00022670"/>
    </source>
</evidence>
<comment type="caution">
    <text evidence="13">The sequence shown here is derived from an EMBL/GenBank/DDBJ whole genome shotgun (WGS) entry which is preliminary data.</text>
</comment>
<comment type="cofactor">
    <cofactor evidence="1 11">
        <name>Zn(2+)</name>
        <dbReference type="ChEBI" id="CHEBI:29105"/>
    </cofactor>
</comment>
<dbReference type="NCBIfam" id="TIGR00054">
    <property type="entry name" value="RIP metalloprotease RseP"/>
    <property type="match status" value="1"/>
</dbReference>
<proteinExistence type="inferred from homology"/>
<evidence type="ECO:0000313" key="14">
    <source>
        <dbReference type="Proteomes" id="UP000269774"/>
    </source>
</evidence>
<gene>
    <name evidence="13" type="primary">rseP</name>
    <name evidence="13" type="ORF">EA797_11120</name>
</gene>
<dbReference type="Pfam" id="PF17820">
    <property type="entry name" value="PDZ_6"/>
    <property type="match status" value="2"/>
</dbReference>
<dbReference type="OrthoDB" id="9782003at2"/>
<protein>
    <recommendedName>
        <fullName evidence="11">Zinc metalloprotease</fullName>
        <ecNumber evidence="11">3.4.24.-</ecNumber>
    </recommendedName>
</protein>
<feature type="transmembrane region" description="Helical" evidence="11">
    <location>
        <begin position="6"/>
        <end position="28"/>
    </location>
</feature>
<dbReference type="CDD" id="cd06163">
    <property type="entry name" value="S2P-M50_PDZ_RseP-like"/>
    <property type="match status" value="2"/>
</dbReference>
<evidence type="ECO:0000256" key="10">
    <source>
        <dbReference type="ARBA" id="ARBA00023136"/>
    </source>
</evidence>
<keyword evidence="7 11" id="KW-0862">Zinc</keyword>
<evidence type="ECO:0000256" key="1">
    <source>
        <dbReference type="ARBA" id="ARBA00001947"/>
    </source>
</evidence>
<dbReference type="Pfam" id="PF02163">
    <property type="entry name" value="Peptidase_M50"/>
    <property type="match status" value="1"/>
</dbReference>
<keyword evidence="14" id="KW-1185">Reference proteome</keyword>
<dbReference type="AlphaFoldDB" id="A0A3M2HNZ9"/>
<dbReference type="EC" id="3.4.24.-" evidence="11"/>
<keyword evidence="10 11" id="KW-0472">Membrane</keyword>
<keyword evidence="4 13" id="KW-0645">Protease</keyword>
<dbReference type="GO" id="GO:0046872">
    <property type="term" value="F:metal ion binding"/>
    <property type="evidence" value="ECO:0007669"/>
    <property type="project" value="UniProtKB-KW"/>
</dbReference>
<reference evidence="13 14" key="1">
    <citation type="submission" date="2018-10" db="EMBL/GenBank/DDBJ databases">
        <title>Pseudomonas zhaodongensis NEAU-ST5-21(T) genome.</title>
        <authorList>
            <person name="Peng J."/>
            <person name="Liu Z.-P."/>
        </authorList>
    </citation>
    <scope>NUCLEOTIDE SEQUENCE [LARGE SCALE GENOMIC DNA]</scope>
    <source>
        <strain evidence="13 14">NEAU-ST5-21</strain>
    </source>
</reference>
<dbReference type="PANTHER" id="PTHR42837">
    <property type="entry name" value="REGULATOR OF SIGMA-E PROTEASE RSEP"/>
    <property type="match status" value="1"/>
</dbReference>
<sequence length="450" mass="48784">MSALYMIIGTLVALGVLVTFHEYGHFWVARRCGVKVLRFSVGFGRPLCRWYDRQGTEFVIAAIPLGGYVKMLDEREGDVPPALLDQTFNRKTVRQRIAIVSAGPIANFLLALVFFWALAMLGTEQIRPVVGAVEIGSLADRAGLTAGQEIVEINGKPTSGWSEVNLQLIRRLGESGSLEMLVRDGEDGQTQRLQLELNNWLKGAEEPDPIGSLGIRPWRPVIAPIVAQLDPDGPAQAAGVRLGDRLVSLDGQPLGEWQEVIDRVRPLGGKSVVLQVERGGLMIELPMNLAQRGEGDERRGYLGAGIAGGEWPQEMLRNVSFGPVEAIGQGLSRTWTMSVLTLDSLKKMLFGELSVKNLSGPITIAKVAGASAQSGVGDFLNFLAYLSISLGVLNLLPIPVLDGGHLLFYMVEWVRGRPLSDRVQGWGVQIGISLVVGVMLLALVNDLGRL</sequence>
<evidence type="ECO:0000256" key="7">
    <source>
        <dbReference type="ARBA" id="ARBA00022833"/>
    </source>
</evidence>
<dbReference type="Proteomes" id="UP000269774">
    <property type="component" value="Unassembled WGS sequence"/>
</dbReference>
<dbReference type="PROSITE" id="PS50106">
    <property type="entry name" value="PDZ"/>
    <property type="match status" value="1"/>
</dbReference>
<evidence type="ECO:0000256" key="6">
    <source>
        <dbReference type="ARBA" id="ARBA00022801"/>
    </source>
</evidence>